<organism evidence="3 4">
    <name type="scientific">Chitinophaga rupis</name>
    <dbReference type="NCBI Taxonomy" id="573321"/>
    <lineage>
        <taxon>Bacteria</taxon>
        <taxon>Pseudomonadati</taxon>
        <taxon>Bacteroidota</taxon>
        <taxon>Chitinophagia</taxon>
        <taxon>Chitinophagales</taxon>
        <taxon>Chitinophagaceae</taxon>
        <taxon>Chitinophaga</taxon>
    </lineage>
</organism>
<dbReference type="Gene3D" id="2.30.40.10">
    <property type="entry name" value="Urease, subunit C, domain 1"/>
    <property type="match status" value="1"/>
</dbReference>
<gene>
    <name evidence="3" type="ORF">SAMN04488505_1011014</name>
</gene>
<dbReference type="InterPro" id="IPR006680">
    <property type="entry name" value="Amidohydro-rel"/>
</dbReference>
<sequence>MRSHVLTALLLLCMSAAYAQSTILHCGTLIDGIANTPRKNVSVIIAGNQISAIKEGFVEGAPQDKIIDLSKQTVTPGWMDMHVHLDGELTKEAFMEEFTMNPADYAFQSVAFSERTLMAGFTTVRDLGGGYGVNISLRNAINKGLVKGPRVFTAGKAISTTGGHADPTNGYRRDLMGDPGPDVGVVNGPDECRKAIRQAYKNGSDLIKIMATGGVLDLAKDGSGAQFTEEELKAIVETAKDYGMRVAAHAHGAEGIKRAIRAGVTSIEHGTFIDDEGMELAKKYGTWYVPTIIAGRSVADSAKIPGFYPAVITPKALSIGPKLQATFAKAYKAGVKIAFGTDAGVYAHGKNWLEFTYMVESGMPAMEAIKAATMQAADLLGMKDKLGSITVGKLADIVAVDGDPLQDIQTMGKVSFVMKDGLVFKNTTANLPTVKND</sequence>
<dbReference type="OrthoDB" id="9797498at2"/>
<proteinExistence type="predicted"/>
<dbReference type="AlphaFoldDB" id="A0A1H7KFH1"/>
<evidence type="ECO:0000259" key="2">
    <source>
        <dbReference type="Pfam" id="PF01979"/>
    </source>
</evidence>
<dbReference type="RefSeq" id="WP_089907065.1">
    <property type="nucleotide sequence ID" value="NZ_FOBB01000001.1"/>
</dbReference>
<accession>A0A1H7KFH1</accession>
<dbReference type="InterPro" id="IPR011059">
    <property type="entry name" value="Metal-dep_hydrolase_composite"/>
</dbReference>
<dbReference type="Gene3D" id="3.20.20.140">
    <property type="entry name" value="Metal-dependent hydrolases"/>
    <property type="match status" value="1"/>
</dbReference>
<name>A0A1H7KFH1_9BACT</name>
<evidence type="ECO:0000313" key="3">
    <source>
        <dbReference type="EMBL" id="SEK85549.1"/>
    </source>
</evidence>
<dbReference type="STRING" id="573321.SAMN04488505_1011014"/>
<dbReference type="Pfam" id="PF01979">
    <property type="entry name" value="Amidohydro_1"/>
    <property type="match status" value="1"/>
</dbReference>
<dbReference type="EMBL" id="FOBB01000001">
    <property type="protein sequence ID" value="SEK85549.1"/>
    <property type="molecule type" value="Genomic_DNA"/>
</dbReference>
<reference evidence="3 4" key="1">
    <citation type="submission" date="2016-10" db="EMBL/GenBank/DDBJ databases">
        <authorList>
            <person name="de Groot N.N."/>
        </authorList>
    </citation>
    <scope>NUCLEOTIDE SEQUENCE [LARGE SCALE GENOMIC DNA]</scope>
    <source>
        <strain evidence="3 4">DSM 21039</strain>
    </source>
</reference>
<keyword evidence="1" id="KW-0732">Signal</keyword>
<dbReference type="Proteomes" id="UP000198984">
    <property type="component" value="Unassembled WGS sequence"/>
</dbReference>
<dbReference type="PANTHER" id="PTHR43135">
    <property type="entry name" value="ALPHA-D-RIBOSE 1-METHYLPHOSPHONATE 5-TRIPHOSPHATE DIPHOSPHATASE"/>
    <property type="match status" value="1"/>
</dbReference>
<evidence type="ECO:0000256" key="1">
    <source>
        <dbReference type="SAM" id="SignalP"/>
    </source>
</evidence>
<feature type="signal peptide" evidence="1">
    <location>
        <begin position="1"/>
        <end position="19"/>
    </location>
</feature>
<keyword evidence="4" id="KW-1185">Reference proteome</keyword>
<dbReference type="InterPro" id="IPR057744">
    <property type="entry name" value="OTAase-like"/>
</dbReference>
<dbReference type="SUPFAM" id="SSF51338">
    <property type="entry name" value="Composite domain of metallo-dependent hydrolases"/>
    <property type="match status" value="1"/>
</dbReference>
<dbReference type="CDD" id="cd01299">
    <property type="entry name" value="Met_dep_hydrolase_A"/>
    <property type="match status" value="1"/>
</dbReference>
<feature type="chain" id="PRO_5011479936" evidence="1">
    <location>
        <begin position="20"/>
        <end position="437"/>
    </location>
</feature>
<dbReference type="GO" id="GO:0016810">
    <property type="term" value="F:hydrolase activity, acting on carbon-nitrogen (but not peptide) bonds"/>
    <property type="evidence" value="ECO:0007669"/>
    <property type="project" value="InterPro"/>
</dbReference>
<dbReference type="SUPFAM" id="SSF51556">
    <property type="entry name" value="Metallo-dependent hydrolases"/>
    <property type="match status" value="1"/>
</dbReference>
<protein>
    <submittedName>
        <fullName evidence="3">Imidazolonepropionase</fullName>
    </submittedName>
</protein>
<dbReference type="PANTHER" id="PTHR43135:SF3">
    <property type="entry name" value="ALPHA-D-RIBOSE 1-METHYLPHOSPHONATE 5-TRIPHOSPHATE DIPHOSPHATASE"/>
    <property type="match status" value="1"/>
</dbReference>
<dbReference type="InterPro" id="IPR032466">
    <property type="entry name" value="Metal_Hydrolase"/>
</dbReference>
<evidence type="ECO:0000313" key="4">
    <source>
        <dbReference type="Proteomes" id="UP000198984"/>
    </source>
</evidence>
<dbReference type="InterPro" id="IPR051781">
    <property type="entry name" value="Metallo-dep_Hydrolase"/>
</dbReference>
<feature type="domain" description="Amidohydrolase-related" evidence="2">
    <location>
        <begin position="73"/>
        <end position="421"/>
    </location>
</feature>